<evidence type="ECO:0000313" key="7">
    <source>
        <dbReference type="Proteomes" id="UP000321638"/>
    </source>
</evidence>
<organism evidence="6 7">
    <name type="scientific">Vineibacter terrae</name>
    <dbReference type="NCBI Taxonomy" id="2586908"/>
    <lineage>
        <taxon>Bacteria</taxon>
        <taxon>Pseudomonadati</taxon>
        <taxon>Pseudomonadota</taxon>
        <taxon>Alphaproteobacteria</taxon>
        <taxon>Hyphomicrobiales</taxon>
        <taxon>Vineibacter</taxon>
    </lineage>
</organism>
<dbReference type="SUPFAM" id="SSF46785">
    <property type="entry name" value="Winged helix' DNA-binding domain"/>
    <property type="match status" value="1"/>
</dbReference>
<proteinExistence type="predicted"/>
<dbReference type="Proteomes" id="UP000321638">
    <property type="component" value="Unassembled WGS sequence"/>
</dbReference>
<evidence type="ECO:0000259" key="5">
    <source>
        <dbReference type="PROSITE" id="PS50949"/>
    </source>
</evidence>
<dbReference type="GO" id="GO:0003700">
    <property type="term" value="F:DNA-binding transcription factor activity"/>
    <property type="evidence" value="ECO:0007669"/>
    <property type="project" value="InterPro"/>
</dbReference>
<dbReference type="SUPFAM" id="SSF48008">
    <property type="entry name" value="GntR ligand-binding domain-like"/>
    <property type="match status" value="1"/>
</dbReference>
<dbReference type="GO" id="GO:0003677">
    <property type="term" value="F:DNA binding"/>
    <property type="evidence" value="ECO:0007669"/>
    <property type="project" value="UniProtKB-KW"/>
</dbReference>
<feature type="domain" description="HTH gntR-type" evidence="5">
    <location>
        <begin position="20"/>
        <end position="87"/>
    </location>
</feature>
<dbReference type="InterPro" id="IPR000524">
    <property type="entry name" value="Tscrpt_reg_HTH_GntR"/>
</dbReference>
<sequence length="232" mass="25394">MERPATFQADTSGPGGGEAGTLADRIARVLAERIVAGRIGPGTRLRQDHVAAEFRASHVPVREAFRRLEAQGLVQSEPRRGVRVPPLDPDAVLEVTEMRAALEVLALRHAVDRIGAAEIAAARDAIASGAVSHDIRVWEATNRRFHRILITPCGMPRLLAAVDDLHRASARFLFATWRALDWQPRSDQEHRACLDAIERGQAAEACRLMEAHVRDAGHALVRRLRSAMPAGS</sequence>
<dbReference type="OrthoDB" id="9812290at2"/>
<dbReference type="CDD" id="cd07377">
    <property type="entry name" value="WHTH_GntR"/>
    <property type="match status" value="1"/>
</dbReference>
<dbReference type="Gene3D" id="1.20.120.530">
    <property type="entry name" value="GntR ligand-binding domain-like"/>
    <property type="match status" value="1"/>
</dbReference>
<comment type="caution">
    <text evidence="6">The sequence shown here is derived from an EMBL/GenBank/DDBJ whole genome shotgun (WGS) entry which is preliminary data.</text>
</comment>
<dbReference type="SMART" id="SM00895">
    <property type="entry name" value="FCD"/>
    <property type="match status" value="1"/>
</dbReference>
<dbReference type="PANTHER" id="PTHR43537:SF49">
    <property type="entry name" value="TRANSCRIPTIONAL REGULATORY PROTEIN"/>
    <property type="match status" value="1"/>
</dbReference>
<evidence type="ECO:0000256" key="1">
    <source>
        <dbReference type="ARBA" id="ARBA00023015"/>
    </source>
</evidence>
<reference evidence="6 7" key="1">
    <citation type="submission" date="2019-06" db="EMBL/GenBank/DDBJ databases">
        <title>New taxonomy in bacterial strain CC-CFT640, isolated from vineyard.</title>
        <authorList>
            <person name="Lin S.-Y."/>
            <person name="Tsai C.-F."/>
            <person name="Young C.-C."/>
        </authorList>
    </citation>
    <scope>NUCLEOTIDE SEQUENCE [LARGE SCALE GENOMIC DNA]</scope>
    <source>
        <strain evidence="6 7">CC-CFT640</strain>
    </source>
</reference>
<keyword evidence="1" id="KW-0805">Transcription regulation</keyword>
<dbReference type="InterPro" id="IPR008920">
    <property type="entry name" value="TF_FadR/GntR_C"/>
</dbReference>
<dbReference type="InterPro" id="IPR036390">
    <property type="entry name" value="WH_DNA-bd_sf"/>
</dbReference>
<evidence type="ECO:0000256" key="2">
    <source>
        <dbReference type="ARBA" id="ARBA00023125"/>
    </source>
</evidence>
<keyword evidence="2" id="KW-0238">DNA-binding</keyword>
<dbReference type="EMBL" id="VDUZ01000081">
    <property type="protein sequence ID" value="TXL69487.1"/>
    <property type="molecule type" value="Genomic_DNA"/>
</dbReference>
<evidence type="ECO:0000313" key="6">
    <source>
        <dbReference type="EMBL" id="TXL69487.1"/>
    </source>
</evidence>
<evidence type="ECO:0000256" key="3">
    <source>
        <dbReference type="ARBA" id="ARBA00023163"/>
    </source>
</evidence>
<dbReference type="PROSITE" id="PS50949">
    <property type="entry name" value="HTH_GNTR"/>
    <property type="match status" value="1"/>
</dbReference>
<keyword evidence="3" id="KW-0804">Transcription</keyword>
<dbReference type="InterPro" id="IPR036388">
    <property type="entry name" value="WH-like_DNA-bd_sf"/>
</dbReference>
<dbReference type="Gene3D" id="1.10.10.10">
    <property type="entry name" value="Winged helix-like DNA-binding domain superfamily/Winged helix DNA-binding domain"/>
    <property type="match status" value="1"/>
</dbReference>
<name>A0A5C8P6V8_9HYPH</name>
<dbReference type="SMART" id="SM00345">
    <property type="entry name" value="HTH_GNTR"/>
    <property type="match status" value="1"/>
</dbReference>
<dbReference type="Pfam" id="PF07729">
    <property type="entry name" value="FCD"/>
    <property type="match status" value="1"/>
</dbReference>
<dbReference type="PANTHER" id="PTHR43537">
    <property type="entry name" value="TRANSCRIPTIONAL REGULATOR, GNTR FAMILY"/>
    <property type="match status" value="1"/>
</dbReference>
<keyword evidence="7" id="KW-1185">Reference proteome</keyword>
<feature type="region of interest" description="Disordered" evidence="4">
    <location>
        <begin position="1"/>
        <end position="20"/>
    </location>
</feature>
<accession>A0A5C8P6V8</accession>
<protein>
    <submittedName>
        <fullName evidence="6">GntR family transcriptional regulator</fullName>
    </submittedName>
</protein>
<evidence type="ECO:0000256" key="4">
    <source>
        <dbReference type="SAM" id="MobiDB-lite"/>
    </source>
</evidence>
<dbReference type="RefSeq" id="WP_147852390.1">
    <property type="nucleotide sequence ID" value="NZ_VDUZ01000081.1"/>
</dbReference>
<dbReference type="AlphaFoldDB" id="A0A5C8P6V8"/>
<gene>
    <name evidence="6" type="ORF">FHP25_38800</name>
</gene>
<dbReference type="Pfam" id="PF00392">
    <property type="entry name" value="GntR"/>
    <property type="match status" value="1"/>
</dbReference>
<dbReference type="InterPro" id="IPR011711">
    <property type="entry name" value="GntR_C"/>
</dbReference>